<evidence type="ECO:0000313" key="2">
    <source>
        <dbReference type="Proteomes" id="UP000036951"/>
    </source>
</evidence>
<accession>A0A8E1QXM2</accession>
<reference evidence="1 2" key="1">
    <citation type="submission" date="2015-06" db="EMBL/GenBank/DDBJ databases">
        <title>Prevotella sp. 109, sp. nov., a novel member of the family Prevotellaceae isolated from human faeces.</title>
        <authorList>
            <person name="Shkoporov A.N."/>
            <person name="Chaplin A.V."/>
            <person name="Kafarskaia L.I."/>
            <person name="Efimov B.A."/>
        </authorList>
    </citation>
    <scope>NUCLEOTIDE SEQUENCE [LARGE SCALE GENOMIC DNA]</scope>
    <source>
        <strain evidence="1 2">109</strain>
    </source>
</reference>
<dbReference type="OrthoDB" id="1073228at2"/>
<name>A0A8E1QXM2_9BACT</name>
<dbReference type="InterPro" id="IPR026413">
    <property type="entry name" value="CXXX_rpt_assoc"/>
</dbReference>
<protein>
    <submittedName>
        <fullName evidence="1">Cytoplasmic protein</fullName>
    </submittedName>
</protein>
<keyword evidence="2" id="KW-1185">Reference proteome</keyword>
<comment type="caution">
    <text evidence="1">The sequence shown here is derived from an EMBL/GenBank/DDBJ whole genome shotgun (WGS) entry which is preliminary data.</text>
</comment>
<gene>
    <name evidence="1" type="ORF">ACU52_07100</name>
</gene>
<organism evidence="1 2">
    <name type="scientific">Xylanibacter rarus</name>
    <dbReference type="NCBI Taxonomy" id="1676614"/>
    <lineage>
        <taxon>Bacteria</taxon>
        <taxon>Pseudomonadati</taxon>
        <taxon>Bacteroidota</taxon>
        <taxon>Bacteroidia</taxon>
        <taxon>Bacteroidales</taxon>
        <taxon>Prevotellaceae</taxon>
        <taxon>Xylanibacter</taxon>
    </lineage>
</organism>
<dbReference type="AlphaFoldDB" id="A0A8E1QXM2"/>
<sequence>MVKKVIGQVTVEEKNEIQTLFERRNGLNELAKILTADNNELYEKLVKDLGETGTKFQAWWDRMSDKYQWESAEGGNWEINFETCEIYLVQQ</sequence>
<proteinExistence type="predicted"/>
<dbReference type="Proteomes" id="UP000036951">
    <property type="component" value="Unassembled WGS sequence"/>
</dbReference>
<dbReference type="NCBIfam" id="TIGR04116">
    <property type="entry name" value="CXXX_rpt_assoc"/>
    <property type="match status" value="1"/>
</dbReference>
<evidence type="ECO:0000313" key="1">
    <source>
        <dbReference type="EMBL" id="KOO68598.1"/>
    </source>
</evidence>
<dbReference type="EMBL" id="LFQU01000011">
    <property type="protein sequence ID" value="KOO68598.1"/>
    <property type="molecule type" value="Genomic_DNA"/>
</dbReference>